<feature type="domain" description="PPM-type phosphatase" evidence="3">
    <location>
        <begin position="95"/>
        <end position="333"/>
    </location>
</feature>
<proteinExistence type="predicted"/>
<comment type="caution">
    <text evidence="4">The sequence shown here is derived from an EMBL/GenBank/DDBJ whole genome shotgun (WGS) entry which is preliminary data.</text>
</comment>
<dbReference type="Proteomes" id="UP000823989">
    <property type="component" value="Unassembled WGS sequence"/>
</dbReference>
<dbReference type="EMBL" id="DXHR01000034">
    <property type="protein sequence ID" value="HIW13577.1"/>
    <property type="molecule type" value="Genomic_DNA"/>
</dbReference>
<reference evidence="4" key="1">
    <citation type="journal article" date="2021" name="PeerJ">
        <title>Extensive microbial diversity within the chicken gut microbiome revealed by metagenomics and culture.</title>
        <authorList>
            <person name="Gilroy R."/>
            <person name="Ravi A."/>
            <person name="Getino M."/>
            <person name="Pursley I."/>
            <person name="Horton D.L."/>
            <person name="Alikhan N.F."/>
            <person name="Baker D."/>
            <person name="Gharbi K."/>
            <person name="Hall N."/>
            <person name="Watson M."/>
            <person name="Adriaenssens E.M."/>
            <person name="Foster-Nyarko E."/>
            <person name="Jarju S."/>
            <person name="Secka A."/>
            <person name="Antonio M."/>
            <person name="Oren A."/>
            <person name="Chaudhuri R.R."/>
            <person name="La Ragione R."/>
            <person name="Hildebrand F."/>
            <person name="Pallen M.J."/>
        </authorList>
    </citation>
    <scope>NUCLEOTIDE SEQUENCE</scope>
    <source>
        <strain evidence="4">ChiHjej13B12-752</strain>
    </source>
</reference>
<evidence type="ECO:0000256" key="1">
    <source>
        <dbReference type="ARBA" id="ARBA00022801"/>
    </source>
</evidence>
<feature type="domain" description="PPM-type phosphatase" evidence="2">
    <location>
        <begin position="120"/>
        <end position="335"/>
    </location>
</feature>
<dbReference type="GO" id="GO:0016791">
    <property type="term" value="F:phosphatase activity"/>
    <property type="evidence" value="ECO:0007669"/>
    <property type="project" value="TreeGrafter"/>
</dbReference>
<dbReference type="InterPro" id="IPR052016">
    <property type="entry name" value="Bact_Sigma-Reg"/>
</dbReference>
<dbReference type="SMART" id="SM00331">
    <property type="entry name" value="PP2C_SIG"/>
    <property type="match status" value="1"/>
</dbReference>
<dbReference type="AlphaFoldDB" id="A0A9D1U0T1"/>
<gene>
    <name evidence="4" type="ORF">H9891_10540</name>
</gene>
<accession>A0A9D1U0T1</accession>
<dbReference type="PANTHER" id="PTHR43156:SF15">
    <property type="entry name" value="PHOSPHOSERINE PHOSPHATASE RSBU"/>
    <property type="match status" value="1"/>
</dbReference>
<protein>
    <submittedName>
        <fullName evidence="4">PP2C family protein-serine/threonine phosphatase</fullName>
    </submittedName>
</protein>
<dbReference type="SMART" id="SM00332">
    <property type="entry name" value="PP2Cc"/>
    <property type="match status" value="1"/>
</dbReference>
<dbReference type="Pfam" id="PF08673">
    <property type="entry name" value="RsbU_N"/>
    <property type="match status" value="1"/>
</dbReference>
<dbReference type="InterPro" id="IPR036457">
    <property type="entry name" value="PPM-type-like_dom_sf"/>
</dbReference>
<dbReference type="Gene3D" id="1.10.1240.30">
    <property type="entry name" value="KaiA/RbsU domain"/>
    <property type="match status" value="1"/>
</dbReference>
<evidence type="ECO:0000259" key="3">
    <source>
        <dbReference type="SMART" id="SM00332"/>
    </source>
</evidence>
<dbReference type="Gene3D" id="3.60.40.10">
    <property type="entry name" value="PPM-type phosphatase domain"/>
    <property type="match status" value="1"/>
</dbReference>
<evidence type="ECO:0000259" key="2">
    <source>
        <dbReference type="SMART" id="SM00331"/>
    </source>
</evidence>
<name>A0A9D1U0T1_9STAP</name>
<dbReference type="SUPFAM" id="SSF81606">
    <property type="entry name" value="PP2C-like"/>
    <property type="match status" value="1"/>
</dbReference>
<evidence type="ECO:0000313" key="4">
    <source>
        <dbReference type="EMBL" id="HIW13577.1"/>
    </source>
</evidence>
<dbReference type="SUPFAM" id="SSF101215">
    <property type="entry name" value="KaiA/RbsU domain"/>
    <property type="match status" value="1"/>
</dbReference>
<evidence type="ECO:0000313" key="5">
    <source>
        <dbReference type="Proteomes" id="UP000823989"/>
    </source>
</evidence>
<dbReference type="PANTHER" id="PTHR43156">
    <property type="entry name" value="STAGE II SPORULATION PROTEIN E-RELATED"/>
    <property type="match status" value="1"/>
</dbReference>
<keyword evidence="1" id="KW-0378">Hydrolase</keyword>
<organism evidence="4 5">
    <name type="scientific">Candidatus Salinicoccus stercoripullorum</name>
    <dbReference type="NCBI Taxonomy" id="2838756"/>
    <lineage>
        <taxon>Bacteria</taxon>
        <taxon>Bacillati</taxon>
        <taxon>Bacillota</taxon>
        <taxon>Bacilli</taxon>
        <taxon>Bacillales</taxon>
        <taxon>Staphylococcaceae</taxon>
        <taxon>Salinicoccus</taxon>
    </lineage>
</organism>
<dbReference type="InterPro" id="IPR001932">
    <property type="entry name" value="PPM-type_phosphatase-like_dom"/>
</dbReference>
<dbReference type="Pfam" id="PF07228">
    <property type="entry name" value="SpoIIE"/>
    <property type="match status" value="1"/>
</dbReference>
<reference evidence="4" key="2">
    <citation type="submission" date="2021-04" db="EMBL/GenBank/DDBJ databases">
        <authorList>
            <person name="Gilroy R."/>
        </authorList>
    </citation>
    <scope>NUCLEOTIDE SEQUENCE</scope>
    <source>
        <strain evidence="4">ChiHjej13B12-752</strain>
    </source>
</reference>
<dbReference type="InterPro" id="IPR014787">
    <property type="entry name" value="PSer_Pase_RsbU_N"/>
</dbReference>
<sequence length="338" mass="39170">MTYIDDLVNKYREMLNLYLYGEDIDKAFDLCHSFSEEVIEMDTSPEEVVSLHIDLLEDMKVEDGELVKKSLDILQEVIITFGFTYRDYKSMMNKLKIHDKEMDVASSLQETMLKAEIPTFETMEIGAISVPARKVSGDYFNIIDHNDGMLSFAVADVIGKGIPAAIAMTMIKFGMDSYGYSQLPSDSLKKLNRVVEKNVNQNMFVTMFYGLYDHNTNLLYYSSAGHEPALLYRYETDEFEEIDAKGIVLGVKDHARYEQKEIEIGNNDMIIVFTDGVTELRKHDDTFIDFEDVKDMIREVRDHHPQDIVQYIYESLMRMQNPHKKDDLTLFILKNNKE</sequence>
<dbReference type="InterPro" id="IPR017944">
    <property type="entry name" value="KaiA/RbsU_helical_domain_sf"/>
</dbReference>